<comment type="cofactor">
    <cofactor evidence="2">
        <name>Mn(2+)</name>
        <dbReference type="ChEBI" id="CHEBI:29035"/>
    </cofactor>
</comment>
<dbReference type="Pfam" id="PF08774">
    <property type="entry name" value="VRR_NUC"/>
    <property type="match status" value="1"/>
</dbReference>
<evidence type="ECO:0000313" key="13">
    <source>
        <dbReference type="Proteomes" id="UP000316905"/>
    </source>
</evidence>
<comment type="catalytic activity">
    <reaction evidence="1">
        <text>Hydrolytically removes 5'-nucleotides successively from the 3'-hydroxy termini of 3'-hydroxy-terminated oligonucleotides.</text>
        <dbReference type="EC" id="3.1.4.1"/>
    </reaction>
</comment>
<dbReference type="SMART" id="SM00990">
    <property type="entry name" value="VRR_NUC"/>
    <property type="match status" value="1"/>
</dbReference>
<comment type="caution">
    <text evidence="12">The sequence shown here is derived from an EMBL/GenBank/DDBJ whole genome shotgun (WGS) entry which is preliminary data.</text>
</comment>
<dbReference type="GO" id="GO:0004528">
    <property type="term" value="F:phosphodiesterase I activity"/>
    <property type="evidence" value="ECO:0007669"/>
    <property type="project" value="UniProtKB-EC"/>
</dbReference>
<keyword evidence="8" id="KW-0378">Hydrolase</keyword>
<dbReference type="FunFam" id="3.40.1350.10:FF:000024">
    <property type="entry name" value="Fanconi-associated nuclease"/>
    <property type="match status" value="1"/>
</dbReference>
<dbReference type="RefSeq" id="WP_244309125.1">
    <property type="nucleotide sequence ID" value="NZ_VLKY01000008.1"/>
</dbReference>
<evidence type="ECO:0000313" key="12">
    <source>
        <dbReference type="EMBL" id="TWI53343.1"/>
    </source>
</evidence>
<dbReference type="GO" id="GO:0036297">
    <property type="term" value="P:interstrand cross-link repair"/>
    <property type="evidence" value="ECO:0007669"/>
    <property type="project" value="InterPro"/>
</dbReference>
<dbReference type="PANTHER" id="PTHR15749">
    <property type="entry name" value="FANCONI-ASSOCIATED NUCLEASE 1"/>
    <property type="match status" value="1"/>
</dbReference>
<dbReference type="PANTHER" id="PTHR15749:SF4">
    <property type="entry name" value="FANCONI-ASSOCIATED NUCLEASE 1"/>
    <property type="match status" value="1"/>
</dbReference>
<keyword evidence="10" id="KW-0464">Manganese</keyword>
<dbReference type="InterPro" id="IPR011856">
    <property type="entry name" value="tRNA_endonuc-like_dom_sf"/>
</dbReference>
<feature type="domain" description="VRR-NUC" evidence="11">
    <location>
        <begin position="431"/>
        <end position="544"/>
    </location>
</feature>
<comment type="cofactor">
    <cofactor evidence="3">
        <name>Mg(2+)</name>
        <dbReference type="ChEBI" id="CHEBI:18420"/>
    </cofactor>
</comment>
<dbReference type="InterPro" id="IPR014883">
    <property type="entry name" value="VRR_NUC"/>
</dbReference>
<sequence length="551" mass="64298">MEINRTLEDPFYYLANFHHVLEWIGKRYSDLLSQSEQAFVDSFPTLPQASRALLVRMVMRKGQIFRRSKLVYTEIGCIEQAVRPLIELGWVDDQPKVTLDQLFALLKKSELLTTFDLEKRRPEPKKGELLELLRPDFSNARLFGEWCGCLNDCLYEITLTPLCDRLRLMFFGNLHQDWTEFILSDLGVYRYEKVALSDASRGFRLRADVDDYLHLYRCREYFQAGEPVSAILEMLPARLNNEWLEGRRTKLLFEIGQACEQAGELLQALDIYQGCAYPGARIRMLRILERTECFAHAFELAMAASQAPESEAEAQVLVRMLPRLRRKLGMPTLPRPAARAVERIDLLLPRPVEPFSVERCVQAYMMQLEAPVFYVENSLINTLFGLLCWDAVFSDIPGAFFHPFHRAPADFATPHFFSRRAERFEACLAQLEKGSYKDTIRRTLRQKQGLQAPFVHWGLPEEVIELALHCLPAIHLRKWFERILWDIKSNRTGFPDLIQFWPAEQRYRMIEVKGPGDRLQDNQVRWLDFCVEHKMPVAVCYLQWEDTVCTM</sequence>
<organism evidence="12 13">
    <name type="scientific">Pseudomonas duriflava</name>
    <dbReference type="NCBI Taxonomy" id="459528"/>
    <lineage>
        <taxon>Bacteria</taxon>
        <taxon>Pseudomonadati</taxon>
        <taxon>Pseudomonadota</taxon>
        <taxon>Gammaproteobacteria</taxon>
        <taxon>Pseudomonadales</taxon>
        <taxon>Pseudomonadaceae</taxon>
        <taxon>Pseudomonas</taxon>
    </lineage>
</organism>
<keyword evidence="6" id="KW-0540">Nuclease</keyword>
<evidence type="ECO:0000256" key="8">
    <source>
        <dbReference type="ARBA" id="ARBA00022801"/>
    </source>
</evidence>
<dbReference type="EC" id="3.1.4.1" evidence="5"/>
<keyword evidence="13" id="KW-1185">Reference proteome</keyword>
<dbReference type="InterPro" id="IPR033315">
    <property type="entry name" value="Fan1-like"/>
</dbReference>
<dbReference type="Gene3D" id="3.40.1350.10">
    <property type="match status" value="1"/>
</dbReference>
<keyword evidence="7" id="KW-0479">Metal-binding</keyword>
<dbReference type="InterPro" id="IPR040603">
    <property type="entry name" value="FAN1_SAP_bact"/>
</dbReference>
<dbReference type="GO" id="GO:0046872">
    <property type="term" value="F:metal ion binding"/>
    <property type="evidence" value="ECO:0007669"/>
    <property type="project" value="UniProtKB-KW"/>
</dbReference>
<evidence type="ECO:0000256" key="7">
    <source>
        <dbReference type="ARBA" id="ARBA00022723"/>
    </source>
</evidence>
<dbReference type="AlphaFoldDB" id="A0A562Q9E3"/>
<evidence type="ECO:0000256" key="10">
    <source>
        <dbReference type="ARBA" id="ARBA00023211"/>
    </source>
</evidence>
<evidence type="ECO:0000256" key="6">
    <source>
        <dbReference type="ARBA" id="ARBA00022722"/>
    </source>
</evidence>
<keyword evidence="9" id="KW-0460">Magnesium</keyword>
<evidence type="ECO:0000256" key="2">
    <source>
        <dbReference type="ARBA" id="ARBA00001936"/>
    </source>
</evidence>
<evidence type="ECO:0000256" key="3">
    <source>
        <dbReference type="ARBA" id="ARBA00001946"/>
    </source>
</evidence>
<evidence type="ECO:0000259" key="11">
    <source>
        <dbReference type="SMART" id="SM00990"/>
    </source>
</evidence>
<dbReference type="Pfam" id="PF18081">
    <property type="entry name" value="FANC_SAP"/>
    <property type="match status" value="1"/>
</dbReference>
<evidence type="ECO:0000256" key="5">
    <source>
        <dbReference type="ARBA" id="ARBA00012029"/>
    </source>
</evidence>
<dbReference type="InterPro" id="IPR049125">
    <property type="entry name" value="FAN1-like_WH"/>
</dbReference>
<comment type="similarity">
    <text evidence="4">Belongs to the FAN1 family.</text>
</comment>
<protein>
    <recommendedName>
        <fullName evidence="5">phosphodiesterase I</fullName>
        <ecNumber evidence="5">3.1.4.1</ecNumber>
    </recommendedName>
</protein>
<evidence type="ECO:0000256" key="9">
    <source>
        <dbReference type="ARBA" id="ARBA00022842"/>
    </source>
</evidence>
<dbReference type="Proteomes" id="UP000316905">
    <property type="component" value="Unassembled WGS sequence"/>
</dbReference>
<name>A0A562Q9E3_9PSED</name>
<gene>
    <name evidence="12" type="ORF">IQ22_02557</name>
</gene>
<evidence type="ECO:0000256" key="1">
    <source>
        <dbReference type="ARBA" id="ARBA00000983"/>
    </source>
</evidence>
<dbReference type="EMBL" id="VLKY01000008">
    <property type="protein sequence ID" value="TWI53343.1"/>
    <property type="molecule type" value="Genomic_DNA"/>
</dbReference>
<dbReference type="GO" id="GO:0003676">
    <property type="term" value="F:nucleic acid binding"/>
    <property type="evidence" value="ECO:0007669"/>
    <property type="project" value="InterPro"/>
</dbReference>
<proteinExistence type="inferred from homology"/>
<evidence type="ECO:0000256" key="4">
    <source>
        <dbReference type="ARBA" id="ARBA00005533"/>
    </source>
</evidence>
<reference evidence="12 13" key="1">
    <citation type="journal article" date="2015" name="Stand. Genomic Sci.">
        <title>Genomic Encyclopedia of Bacterial and Archaeal Type Strains, Phase III: the genomes of soil and plant-associated and newly described type strains.</title>
        <authorList>
            <person name="Whitman W.B."/>
            <person name="Woyke T."/>
            <person name="Klenk H.P."/>
            <person name="Zhou Y."/>
            <person name="Lilburn T.G."/>
            <person name="Beck B.J."/>
            <person name="De Vos P."/>
            <person name="Vandamme P."/>
            <person name="Eisen J.A."/>
            <person name="Garrity G."/>
            <person name="Hugenholtz P."/>
            <person name="Kyrpides N.C."/>
        </authorList>
    </citation>
    <scope>NUCLEOTIDE SEQUENCE [LARGE SCALE GENOMIC DNA]</scope>
    <source>
        <strain evidence="12 13">CGMCC 1.6858</strain>
    </source>
</reference>
<accession>A0A562Q9E3</accession>
<dbReference type="Pfam" id="PF21315">
    <property type="entry name" value="FAN1_HTH"/>
    <property type="match status" value="1"/>
</dbReference>